<proteinExistence type="predicted"/>
<feature type="compositionally biased region" description="Basic residues" evidence="1">
    <location>
        <begin position="11"/>
        <end position="21"/>
    </location>
</feature>
<evidence type="ECO:0000313" key="3">
    <source>
        <dbReference type="Proteomes" id="UP000432089"/>
    </source>
</evidence>
<accession>A0A7V7PN88</accession>
<organism evidence="2 3">
    <name type="scientific">Plantimonas leprariae</name>
    <dbReference type="NCBI Taxonomy" id="2615207"/>
    <lineage>
        <taxon>Bacteria</taxon>
        <taxon>Pseudomonadati</taxon>
        <taxon>Pseudomonadota</taxon>
        <taxon>Alphaproteobacteria</taxon>
        <taxon>Hyphomicrobiales</taxon>
        <taxon>Aurantimonadaceae</taxon>
        <taxon>Plantimonas</taxon>
    </lineage>
</organism>
<keyword evidence="3" id="KW-1185">Reference proteome</keyword>
<sequence length="71" mass="7490">MRFAADAPPIRPRRTGKRQLRAPRFDRTFGGVTALSLADIPGERLRDACPDADDAAMPDAAPADGRGASVG</sequence>
<comment type="caution">
    <text evidence="2">The sequence shown here is derived from an EMBL/GenBank/DDBJ whole genome shotgun (WGS) entry which is preliminary data.</text>
</comment>
<dbReference type="RefSeq" id="WP_150970718.1">
    <property type="nucleotide sequence ID" value="NZ_VZDO01000011.1"/>
</dbReference>
<protein>
    <submittedName>
        <fullName evidence="2">Uncharacterized protein</fullName>
    </submittedName>
</protein>
<name>A0A7V7PN88_9HYPH</name>
<feature type="region of interest" description="Disordered" evidence="1">
    <location>
        <begin position="1"/>
        <end position="21"/>
    </location>
</feature>
<reference evidence="2 3" key="1">
    <citation type="submission" date="2019-09" db="EMBL/GenBank/DDBJ databases">
        <title>YIM 132180 draft genome.</title>
        <authorList>
            <person name="Zhang K."/>
        </authorList>
    </citation>
    <scope>NUCLEOTIDE SEQUENCE [LARGE SCALE GENOMIC DNA]</scope>
    <source>
        <strain evidence="2 3">YIM 132180</strain>
    </source>
</reference>
<dbReference type="Proteomes" id="UP000432089">
    <property type="component" value="Unassembled WGS sequence"/>
</dbReference>
<gene>
    <name evidence="2" type="ORF">F6X38_14415</name>
</gene>
<evidence type="ECO:0000256" key="1">
    <source>
        <dbReference type="SAM" id="MobiDB-lite"/>
    </source>
</evidence>
<dbReference type="AlphaFoldDB" id="A0A7V7PN88"/>
<evidence type="ECO:0000313" key="2">
    <source>
        <dbReference type="EMBL" id="KAB0679082.1"/>
    </source>
</evidence>
<dbReference type="EMBL" id="VZDO01000011">
    <property type="protein sequence ID" value="KAB0679082.1"/>
    <property type="molecule type" value="Genomic_DNA"/>
</dbReference>
<feature type="region of interest" description="Disordered" evidence="1">
    <location>
        <begin position="45"/>
        <end position="71"/>
    </location>
</feature>